<dbReference type="Proteomes" id="UP000441523">
    <property type="component" value="Unassembled WGS sequence"/>
</dbReference>
<feature type="transmembrane region" description="Helical" evidence="7">
    <location>
        <begin position="350"/>
        <end position="377"/>
    </location>
</feature>
<evidence type="ECO:0000256" key="5">
    <source>
        <dbReference type="ARBA" id="ARBA00022989"/>
    </source>
</evidence>
<gene>
    <name evidence="9" type="ORF">F6X51_00200</name>
</gene>
<dbReference type="GO" id="GO:0022857">
    <property type="term" value="F:transmembrane transporter activity"/>
    <property type="evidence" value="ECO:0007669"/>
    <property type="project" value="InterPro"/>
</dbReference>
<evidence type="ECO:0000256" key="1">
    <source>
        <dbReference type="ARBA" id="ARBA00004651"/>
    </source>
</evidence>
<feature type="transmembrane region" description="Helical" evidence="7">
    <location>
        <begin position="194"/>
        <end position="216"/>
    </location>
</feature>
<dbReference type="AlphaFoldDB" id="A0A6N6MZI3"/>
<evidence type="ECO:0000256" key="6">
    <source>
        <dbReference type="ARBA" id="ARBA00023136"/>
    </source>
</evidence>
<protein>
    <submittedName>
        <fullName evidence="9">Multidrug efflux MFS transporter</fullName>
    </submittedName>
</protein>
<feature type="transmembrane region" description="Helical" evidence="7">
    <location>
        <begin position="222"/>
        <end position="239"/>
    </location>
</feature>
<feature type="transmembrane region" description="Helical" evidence="7">
    <location>
        <begin position="131"/>
        <end position="149"/>
    </location>
</feature>
<keyword evidence="3" id="KW-1003">Cell membrane</keyword>
<feature type="transmembrane region" description="Helical" evidence="7">
    <location>
        <begin position="72"/>
        <end position="92"/>
    </location>
</feature>
<dbReference type="Pfam" id="PF07690">
    <property type="entry name" value="MFS_1"/>
    <property type="match status" value="1"/>
</dbReference>
<keyword evidence="5 7" id="KW-1133">Transmembrane helix</keyword>
<dbReference type="PANTHER" id="PTHR42718:SF46">
    <property type="entry name" value="BLR6921 PROTEIN"/>
    <property type="match status" value="1"/>
</dbReference>
<evidence type="ECO:0000256" key="4">
    <source>
        <dbReference type="ARBA" id="ARBA00022692"/>
    </source>
</evidence>
<dbReference type="InterPro" id="IPR036259">
    <property type="entry name" value="MFS_trans_sf"/>
</dbReference>
<feature type="transmembrane region" description="Helical" evidence="7">
    <location>
        <begin position="293"/>
        <end position="314"/>
    </location>
</feature>
<dbReference type="PANTHER" id="PTHR42718">
    <property type="entry name" value="MAJOR FACILITATOR SUPERFAMILY MULTIDRUG TRANSPORTER MFSC"/>
    <property type="match status" value="1"/>
</dbReference>
<dbReference type="CDD" id="cd17503">
    <property type="entry name" value="MFS_LmrB_MDR_like"/>
    <property type="match status" value="1"/>
</dbReference>
<proteinExistence type="predicted"/>
<feature type="transmembrane region" description="Helical" evidence="7">
    <location>
        <begin position="422"/>
        <end position="445"/>
    </location>
</feature>
<keyword evidence="10" id="KW-1185">Reference proteome</keyword>
<organism evidence="9 10">
    <name type="scientific">Methylobacterium planeticum</name>
    <dbReference type="NCBI Taxonomy" id="2615211"/>
    <lineage>
        <taxon>Bacteria</taxon>
        <taxon>Pseudomonadati</taxon>
        <taxon>Pseudomonadota</taxon>
        <taxon>Alphaproteobacteria</taxon>
        <taxon>Hyphomicrobiales</taxon>
        <taxon>Methylobacteriaceae</taxon>
        <taxon>Methylobacterium</taxon>
    </lineage>
</organism>
<dbReference type="PRINTS" id="PR01036">
    <property type="entry name" value="TCRTETB"/>
</dbReference>
<keyword evidence="6 7" id="KW-0472">Membrane</keyword>
<evidence type="ECO:0000256" key="7">
    <source>
        <dbReference type="SAM" id="Phobius"/>
    </source>
</evidence>
<feature type="transmembrane region" description="Helical" evidence="7">
    <location>
        <begin position="389"/>
        <end position="410"/>
    </location>
</feature>
<dbReference type="PROSITE" id="PS50850">
    <property type="entry name" value="MFS"/>
    <property type="match status" value="1"/>
</dbReference>
<comment type="caution">
    <text evidence="9">The sequence shown here is derived from an EMBL/GenBank/DDBJ whole genome shotgun (WGS) entry which is preliminary data.</text>
</comment>
<evidence type="ECO:0000313" key="10">
    <source>
        <dbReference type="Proteomes" id="UP000441523"/>
    </source>
</evidence>
<dbReference type="Gene3D" id="1.20.1250.20">
    <property type="entry name" value="MFS general substrate transporter like domains"/>
    <property type="match status" value="1"/>
</dbReference>
<dbReference type="InterPro" id="IPR011701">
    <property type="entry name" value="MFS"/>
</dbReference>
<feature type="transmembrane region" description="Helical" evidence="7">
    <location>
        <begin position="260"/>
        <end position="281"/>
    </location>
</feature>
<comment type="subcellular location">
    <subcellularLocation>
        <location evidence="1">Cell membrane</location>
        <topology evidence="1">Multi-pass membrane protein</topology>
    </subcellularLocation>
</comment>
<name>A0A6N6MZI3_9HYPH</name>
<evidence type="ECO:0000259" key="8">
    <source>
        <dbReference type="PROSITE" id="PS50850"/>
    </source>
</evidence>
<feature type="domain" description="Major facilitator superfamily (MFS) profile" evidence="8">
    <location>
        <begin position="7"/>
        <end position="453"/>
    </location>
</feature>
<keyword evidence="4 7" id="KW-0812">Transmembrane</keyword>
<evidence type="ECO:0000256" key="3">
    <source>
        <dbReference type="ARBA" id="ARBA00022475"/>
    </source>
</evidence>
<dbReference type="RefSeq" id="WP_150960813.1">
    <property type="nucleotide sequence ID" value="NZ_VZZJ01000001.1"/>
</dbReference>
<evidence type="ECO:0000256" key="2">
    <source>
        <dbReference type="ARBA" id="ARBA00022448"/>
    </source>
</evidence>
<feature type="transmembrane region" description="Helical" evidence="7">
    <location>
        <begin position="45"/>
        <end position="65"/>
    </location>
</feature>
<dbReference type="SUPFAM" id="SSF103473">
    <property type="entry name" value="MFS general substrate transporter"/>
    <property type="match status" value="1"/>
</dbReference>
<feature type="transmembrane region" description="Helical" evidence="7">
    <location>
        <begin position="326"/>
        <end position="344"/>
    </location>
</feature>
<keyword evidence="2" id="KW-0813">Transport</keyword>
<feature type="transmembrane region" description="Helical" evidence="7">
    <location>
        <begin position="161"/>
        <end position="182"/>
    </location>
</feature>
<accession>A0A6N6MZI3</accession>
<evidence type="ECO:0000313" key="9">
    <source>
        <dbReference type="EMBL" id="KAB1076004.1"/>
    </source>
</evidence>
<dbReference type="GO" id="GO:0005886">
    <property type="term" value="C:plasma membrane"/>
    <property type="evidence" value="ECO:0007669"/>
    <property type="project" value="UniProtKB-SubCell"/>
</dbReference>
<sequence>MRPSRIVPLVVATALFMENTDSTVIATALPTIAHSLGEDPIALKLALTAYLVSLAIFIPISGWMADRYGARTIFRAALVVFMAGSLACAFSTGLTSFVAARFLQGMGGAMMVPVGRLVILRSVPKAELVSALAYLTIPALIGPIMGPPLGGLITTWLDWRWIFFINIPIGIVGIVLASLYIADIREPERPPLDVVGFGLLGLGLATLMLGLASTGRHLLPDWLSWGCLGGGAALLALYLRHSRAVRYPVLRLDLLRYPTFRAAVTGGSLFRIGTGAIPFLLPLMLQIGFGLDPLQSGLITFAAAAGAMLVKIVGPRILRSFGFRPVMVTNAVLAAGFLAVNGLFTAQTPHWLIVGLLFVGGCLRSLQFTCVNAIAYAELESRDMSAGTSLASVAQQISLSLGVSVGALALEGAAGWHGRDAILAADFAPAFIAVALISGLSVFAFRRLAPDAGAEVSGRRLAPAPPAGAPGRT</sequence>
<feature type="transmembrane region" description="Helical" evidence="7">
    <location>
        <begin position="98"/>
        <end position="119"/>
    </location>
</feature>
<dbReference type="InterPro" id="IPR020846">
    <property type="entry name" value="MFS_dom"/>
</dbReference>
<dbReference type="EMBL" id="VZZJ01000001">
    <property type="protein sequence ID" value="KAB1076004.1"/>
    <property type="molecule type" value="Genomic_DNA"/>
</dbReference>
<dbReference type="Gene3D" id="1.20.1720.10">
    <property type="entry name" value="Multidrug resistance protein D"/>
    <property type="match status" value="1"/>
</dbReference>
<reference evidence="9 10" key="1">
    <citation type="submission" date="2019-09" db="EMBL/GenBank/DDBJ databases">
        <title>YIM 132548 draft genome.</title>
        <authorList>
            <person name="Jiang L."/>
        </authorList>
    </citation>
    <scope>NUCLEOTIDE SEQUENCE [LARGE SCALE GENOMIC DNA]</scope>
    <source>
        <strain evidence="9 10">YIM 132548</strain>
    </source>
</reference>